<evidence type="ECO:0000313" key="3">
    <source>
        <dbReference type="Proteomes" id="UP000275385"/>
    </source>
</evidence>
<dbReference type="PANTHER" id="PTHR35585:SF1">
    <property type="entry name" value="HHE DOMAIN PROTEIN (AFU_ORTHOLOGUE AFUA_4G00730)"/>
    <property type="match status" value="1"/>
</dbReference>
<evidence type="ECO:0000313" key="2">
    <source>
        <dbReference type="EMBL" id="RKU46038.1"/>
    </source>
</evidence>
<reference evidence="2 3" key="1">
    <citation type="submission" date="2018-08" db="EMBL/GenBank/DDBJ databases">
        <title>Draft genome of the lignicolous fungus Coniochaeta pulveracea.</title>
        <authorList>
            <person name="Borstlap C.J."/>
            <person name="De Witt R.N."/>
            <person name="Botha A."/>
            <person name="Volschenk H."/>
        </authorList>
    </citation>
    <scope>NUCLEOTIDE SEQUENCE [LARGE SCALE GENOMIC DNA]</scope>
    <source>
        <strain evidence="2 3">CAB683</strain>
    </source>
</reference>
<name>A0A420YDR8_9PEZI</name>
<dbReference type="AlphaFoldDB" id="A0A420YDR8"/>
<dbReference type="EMBL" id="QVQW01000016">
    <property type="protein sequence ID" value="RKU46038.1"/>
    <property type="molecule type" value="Genomic_DNA"/>
</dbReference>
<comment type="caution">
    <text evidence="2">The sequence shown here is derived from an EMBL/GenBank/DDBJ whole genome shotgun (WGS) entry which is preliminary data.</text>
</comment>
<sequence length="225" mass="25918">MNAAAAALRMSLRTAPRHIAKSQFTSIYAPAFACRAYSATPVDNGIFETIKKDHAELKQYFETIMKSQDPDEQVRYQNQFTWELARHSIGEEIVVYPAMEKHVLNGKEMAEKDRQQHRAVKEALYKFQKLTPDQPEFKPTLQELWNNLGQHIEEEERDDLVALEKALPDGDSVDMAKSFDRTKMFVPTRSHPSSPDRPPFETVMGLMAAPIDKVMDMFRKFPQDK</sequence>
<protein>
    <recommendedName>
        <fullName evidence="1">Hemerythrin-like domain-containing protein</fullName>
    </recommendedName>
</protein>
<accession>A0A420YDR8</accession>
<evidence type="ECO:0000259" key="1">
    <source>
        <dbReference type="Pfam" id="PF01814"/>
    </source>
</evidence>
<proteinExistence type="predicted"/>
<dbReference type="InterPro" id="IPR012312">
    <property type="entry name" value="Hemerythrin-like"/>
</dbReference>
<gene>
    <name evidence="2" type="ORF">DL546_000245</name>
</gene>
<dbReference type="Gene3D" id="1.20.120.520">
    <property type="entry name" value="nmb1532 protein domain like"/>
    <property type="match status" value="1"/>
</dbReference>
<dbReference type="Pfam" id="PF01814">
    <property type="entry name" value="Hemerythrin"/>
    <property type="match status" value="1"/>
</dbReference>
<organism evidence="2 3">
    <name type="scientific">Coniochaeta pulveracea</name>
    <dbReference type="NCBI Taxonomy" id="177199"/>
    <lineage>
        <taxon>Eukaryota</taxon>
        <taxon>Fungi</taxon>
        <taxon>Dikarya</taxon>
        <taxon>Ascomycota</taxon>
        <taxon>Pezizomycotina</taxon>
        <taxon>Sordariomycetes</taxon>
        <taxon>Sordariomycetidae</taxon>
        <taxon>Coniochaetales</taxon>
        <taxon>Coniochaetaceae</taxon>
        <taxon>Coniochaeta</taxon>
    </lineage>
</organism>
<dbReference type="OrthoDB" id="9983919at2759"/>
<dbReference type="Proteomes" id="UP000275385">
    <property type="component" value="Unassembled WGS sequence"/>
</dbReference>
<feature type="domain" description="Hemerythrin-like" evidence="1">
    <location>
        <begin position="47"/>
        <end position="158"/>
    </location>
</feature>
<keyword evidence="3" id="KW-1185">Reference proteome</keyword>
<dbReference type="STRING" id="177199.A0A420YDR8"/>
<dbReference type="PANTHER" id="PTHR35585">
    <property type="entry name" value="HHE DOMAIN PROTEIN (AFU_ORTHOLOGUE AFUA_4G00730)"/>
    <property type="match status" value="1"/>
</dbReference>